<protein>
    <recommendedName>
        <fullName evidence="3">DUF3861 domain-containing protein</fullName>
    </recommendedName>
</protein>
<keyword evidence="2" id="KW-1185">Reference proteome</keyword>
<dbReference type="OrthoDB" id="119700at2"/>
<dbReference type="Gene3D" id="3.10.20.850">
    <property type="entry name" value="Protein of unknown function DUF3861"/>
    <property type="match status" value="1"/>
</dbReference>
<evidence type="ECO:0000313" key="2">
    <source>
        <dbReference type="Proteomes" id="UP000232163"/>
    </source>
</evidence>
<dbReference type="KEGG" id="pht:BLM14_16080"/>
<evidence type="ECO:0008006" key="3">
    <source>
        <dbReference type="Google" id="ProtNLM"/>
    </source>
</evidence>
<comment type="caution">
    <text evidence="1">The sequence shown here is derived from an EMBL/GenBank/DDBJ whole genome shotgun (WGS) entry which is preliminary data.</text>
</comment>
<organism evidence="1 2">
    <name type="scientific">Phyllobacterium zundukense</name>
    <dbReference type="NCBI Taxonomy" id="1867719"/>
    <lineage>
        <taxon>Bacteria</taxon>
        <taxon>Pseudomonadati</taxon>
        <taxon>Pseudomonadota</taxon>
        <taxon>Alphaproteobacteria</taxon>
        <taxon>Hyphomicrobiales</taxon>
        <taxon>Phyllobacteriaceae</taxon>
        <taxon>Phyllobacterium</taxon>
    </lineage>
</organism>
<name>A0A2N9VVG9_9HYPH</name>
<reference evidence="1 2" key="1">
    <citation type="journal article" date="2017" name="Int J Environ Stud">
        <title>Does the Miocene-Pliocene relict legume Oxytropis triphylla form nitrogen-fixing nodules with a combination of bacterial strains?</title>
        <authorList>
            <person name="Safronova V."/>
            <person name="Belimov A."/>
            <person name="Sazanova A."/>
            <person name="Kuznetsova I."/>
            <person name="Popova J."/>
            <person name="Andronov E."/>
            <person name="Verkhozina A."/>
            <person name="Tikhonovich I."/>
        </authorList>
    </citation>
    <scope>NUCLEOTIDE SEQUENCE [LARGE SCALE GENOMIC DNA]</scope>
    <source>
        <strain evidence="1 2">Tri-38</strain>
    </source>
</reference>
<dbReference type="AlphaFoldDB" id="A0A2N9VVG9"/>
<dbReference type="RefSeq" id="WP_100000352.1">
    <property type="nucleotide sequence ID" value="NZ_CP017940.1"/>
</dbReference>
<proteinExistence type="predicted"/>
<accession>A0A2N9VVG9</accession>
<dbReference type="Pfam" id="PF12977">
    <property type="entry name" value="DUF3861"/>
    <property type="match status" value="1"/>
</dbReference>
<dbReference type="EMBL" id="MZMT01000039">
    <property type="protein sequence ID" value="PIO43487.1"/>
    <property type="molecule type" value="Genomic_DNA"/>
</dbReference>
<dbReference type="InterPro" id="IPR038194">
    <property type="entry name" value="DUF3861_sf"/>
</dbReference>
<gene>
    <name evidence="1" type="ORF">B5P45_17770</name>
</gene>
<evidence type="ECO:0000313" key="1">
    <source>
        <dbReference type="EMBL" id="PIO43487.1"/>
    </source>
</evidence>
<dbReference type="InterPro" id="IPR024476">
    <property type="entry name" value="DUF3861"/>
</dbReference>
<dbReference type="Proteomes" id="UP000232163">
    <property type="component" value="Unassembled WGS sequence"/>
</dbReference>
<sequence>MPHTYRITVEELGEAAFASDARTLTFDASNHDDLIRILELMRDKAILPDGETAEFTIGLKLFTEVVLRHRAEPLFSELFPHLGAFMKKLKGYEKASI</sequence>